<sequence>MKFSALLFGLSSGLPIYNYVLAKHLAKNYNAPSLNMPTLNLNPLTPAHKDFASQVIIPGMIADQTEGSQKSKMNWYFWMKQNAATDLTNLGNLALIPMMQGEIRAAPKAEEYVYVPAAKDQNSILGTGGQDAFWNGQGFEDVWYPRGDVKSNW</sequence>
<dbReference type="Proteomes" id="UP001158576">
    <property type="component" value="Chromosome PAR"/>
</dbReference>
<keyword evidence="2" id="KW-1185">Reference proteome</keyword>
<protein>
    <submittedName>
        <fullName evidence="1">Oidioi.mRNA.OKI2018_I69.PAR.g11896.t1.cds</fullName>
    </submittedName>
</protein>
<evidence type="ECO:0000313" key="2">
    <source>
        <dbReference type="Proteomes" id="UP001158576"/>
    </source>
</evidence>
<evidence type="ECO:0000313" key="1">
    <source>
        <dbReference type="EMBL" id="CAG5088599.1"/>
    </source>
</evidence>
<name>A0ABN7RXZ0_OIKDI</name>
<reference evidence="1 2" key="1">
    <citation type="submission" date="2021-04" db="EMBL/GenBank/DDBJ databases">
        <authorList>
            <person name="Bliznina A."/>
        </authorList>
    </citation>
    <scope>NUCLEOTIDE SEQUENCE [LARGE SCALE GENOMIC DNA]</scope>
</reference>
<accession>A0ABN7RXZ0</accession>
<organism evidence="1 2">
    <name type="scientific">Oikopleura dioica</name>
    <name type="common">Tunicate</name>
    <dbReference type="NCBI Taxonomy" id="34765"/>
    <lineage>
        <taxon>Eukaryota</taxon>
        <taxon>Metazoa</taxon>
        <taxon>Chordata</taxon>
        <taxon>Tunicata</taxon>
        <taxon>Appendicularia</taxon>
        <taxon>Copelata</taxon>
        <taxon>Oikopleuridae</taxon>
        <taxon>Oikopleura</taxon>
    </lineage>
</organism>
<gene>
    <name evidence="1" type="ORF">OKIOD_LOCUS3454</name>
</gene>
<dbReference type="EMBL" id="OU015568">
    <property type="protein sequence ID" value="CAG5088599.1"/>
    <property type="molecule type" value="Genomic_DNA"/>
</dbReference>
<proteinExistence type="predicted"/>